<reference evidence="1 2" key="1">
    <citation type="journal article" date="2019" name="Mol. Ecol. Resour.">
        <title>Improving Illumina assemblies with Hi-C and long reads: an example with the North African dromedary.</title>
        <authorList>
            <person name="Elbers J.P."/>
            <person name="Rogers M.F."/>
            <person name="Perelman P.L."/>
            <person name="Proskuryakova A.A."/>
            <person name="Serdyukova N.A."/>
            <person name="Johnson W.E."/>
            <person name="Horin P."/>
            <person name="Corander J."/>
            <person name="Murphy D."/>
            <person name="Burger P.A."/>
        </authorList>
    </citation>
    <scope>NUCLEOTIDE SEQUENCE [LARGE SCALE GENOMIC DNA]</scope>
    <source>
        <strain evidence="1">Drom800</strain>
        <tissue evidence="1">Blood</tissue>
    </source>
</reference>
<keyword evidence="2" id="KW-1185">Reference proteome</keyword>
<organism evidence="1 2">
    <name type="scientific">Camelus dromedarius</name>
    <name type="common">Dromedary</name>
    <name type="synonym">Arabian camel</name>
    <dbReference type="NCBI Taxonomy" id="9838"/>
    <lineage>
        <taxon>Eukaryota</taxon>
        <taxon>Metazoa</taxon>
        <taxon>Chordata</taxon>
        <taxon>Craniata</taxon>
        <taxon>Vertebrata</taxon>
        <taxon>Euteleostomi</taxon>
        <taxon>Mammalia</taxon>
        <taxon>Eutheria</taxon>
        <taxon>Laurasiatheria</taxon>
        <taxon>Artiodactyla</taxon>
        <taxon>Tylopoda</taxon>
        <taxon>Camelidae</taxon>
        <taxon>Camelus</taxon>
    </lineage>
</organism>
<dbReference type="Proteomes" id="UP000299084">
    <property type="component" value="Unassembled WGS sequence"/>
</dbReference>
<name>A0A5N4CDQ4_CAMDR</name>
<protein>
    <submittedName>
        <fullName evidence="1">Uncharacterized protein</fullName>
    </submittedName>
</protein>
<gene>
    <name evidence="1" type="ORF">Cadr_000027335</name>
</gene>
<evidence type="ECO:0000313" key="2">
    <source>
        <dbReference type="Proteomes" id="UP000299084"/>
    </source>
</evidence>
<dbReference type="EMBL" id="JWIN03000029">
    <property type="protein sequence ID" value="KAB1256494.1"/>
    <property type="molecule type" value="Genomic_DNA"/>
</dbReference>
<proteinExistence type="predicted"/>
<comment type="caution">
    <text evidence="1">The sequence shown here is derived from an EMBL/GenBank/DDBJ whole genome shotgun (WGS) entry which is preliminary data.</text>
</comment>
<evidence type="ECO:0000313" key="1">
    <source>
        <dbReference type="EMBL" id="KAB1256494.1"/>
    </source>
</evidence>
<accession>A0A5N4CDQ4</accession>
<sequence length="91" mass="9929">MPVGKDEVLVVCRCYKGFTGRTMSSTLNVGSRSEQAQLSTWAVTQQGGYHSTKSGWAEISGSSWCKGWQQSLPGVENSENRGQRGTWGQIT</sequence>
<dbReference type="AlphaFoldDB" id="A0A5N4CDQ4"/>